<protein>
    <submittedName>
        <fullName evidence="1">Uncharacterized protein</fullName>
    </submittedName>
</protein>
<sequence length="254" mass="28026">MTVSALWNELSRNATKLEYSISGVILSANGVGGGIIKTDNAHVLLFDPKTLELVASQIINPFLPPLTFSVGQADTSRPLRGAYRLLVLTDKDGNPNRSSPGEVIGQLTPSIPLGTERVEYYMDRPFIRLPAELLAFSTDSPKTSIRGIITVHPKFLDQVDSEDRLVIMLFDPKKGRPVAIKMLEKFNFPQKFSIGQSNAMGGQTLSGKYSLRILTDKNNQPFQSVPGEIIGRSQDLIPLGVNNLEFVLDQLYLR</sequence>
<gene>
    <name evidence="1" type="ORF">METZ01_LOCUS12559</name>
</gene>
<dbReference type="AlphaFoldDB" id="A0A381NYJ7"/>
<evidence type="ECO:0000313" key="1">
    <source>
        <dbReference type="EMBL" id="SUZ59705.1"/>
    </source>
</evidence>
<accession>A0A381NYJ7</accession>
<organism evidence="1">
    <name type="scientific">marine metagenome</name>
    <dbReference type="NCBI Taxonomy" id="408172"/>
    <lineage>
        <taxon>unclassified sequences</taxon>
        <taxon>metagenomes</taxon>
        <taxon>ecological metagenomes</taxon>
    </lineage>
</organism>
<name>A0A381NYJ7_9ZZZZ</name>
<proteinExistence type="predicted"/>
<reference evidence="1" key="1">
    <citation type="submission" date="2018-05" db="EMBL/GenBank/DDBJ databases">
        <authorList>
            <person name="Lanie J.A."/>
            <person name="Ng W.-L."/>
            <person name="Kazmierczak K.M."/>
            <person name="Andrzejewski T.M."/>
            <person name="Davidsen T.M."/>
            <person name="Wayne K.J."/>
            <person name="Tettelin H."/>
            <person name="Glass J.I."/>
            <person name="Rusch D."/>
            <person name="Podicherti R."/>
            <person name="Tsui H.-C.T."/>
            <person name="Winkler M.E."/>
        </authorList>
    </citation>
    <scope>NUCLEOTIDE SEQUENCE</scope>
</reference>
<dbReference type="EMBL" id="UINC01000694">
    <property type="protein sequence ID" value="SUZ59705.1"/>
    <property type="molecule type" value="Genomic_DNA"/>
</dbReference>